<sequence length="359" mass="40356">MTQAPSLLQERDDVPPPAATRPPRVTRPRNCTYADGDWEILSRYWFPVARVDDVGTAPVQSKLLDVKLVVYRTTSGISVARDLCPHRGVPLSMGWVEDDNLVCPYHGLRFAADGRCVKIPAQPNVVPSDRFRATTLPMVERYGLVWTCLDPDNALADIPDFPEFGASDFQAIVCPPVSIQAAPGRQVEGFIDVAHFAWIHHEAFADRENSVVPLYQTRQTDYGFRSIYISDVSNFPKPLQHLEPEGFIWRRTFDVYPPYIAFLTVDFPHDGVLRIMNIATPVSARETTLYVPLVRNFDRTGSVEDVYAFNAQIFAEDQAIVEAQCPEDLPLELEEEAHFAADRSSVSYRKALRALGLTC</sequence>
<keyword evidence="3" id="KW-0560">Oxidoreductase</keyword>
<dbReference type="InterPro" id="IPR036922">
    <property type="entry name" value="Rieske_2Fe-2S_sf"/>
</dbReference>
<dbReference type="Pfam" id="PF19112">
    <property type="entry name" value="VanA_C"/>
    <property type="match status" value="1"/>
</dbReference>
<protein>
    <submittedName>
        <fullName evidence="8">Rieske (2Fe-2S) protein</fullName>
    </submittedName>
    <submittedName>
        <fullName evidence="9">Rieske 2Fe-2S domain-containing protein</fullName>
    </submittedName>
</protein>
<evidence type="ECO:0000313" key="9">
    <source>
        <dbReference type="EMBL" id="QHD66920.1"/>
    </source>
</evidence>
<keyword evidence="4" id="KW-0408">Iron</keyword>
<dbReference type="GO" id="GO:0016491">
    <property type="term" value="F:oxidoreductase activity"/>
    <property type="evidence" value="ECO:0007669"/>
    <property type="project" value="UniProtKB-KW"/>
</dbReference>
<dbReference type="InterPro" id="IPR050584">
    <property type="entry name" value="Cholesterol_7-desaturase"/>
</dbReference>
<dbReference type="AlphaFoldDB" id="A0A0J9CXK4"/>
<dbReference type="PROSITE" id="PS51296">
    <property type="entry name" value="RIESKE"/>
    <property type="match status" value="1"/>
</dbReference>
<keyword evidence="5" id="KW-0411">Iron-sulfur</keyword>
<evidence type="ECO:0000313" key="11">
    <source>
        <dbReference type="Proteomes" id="UP000464086"/>
    </source>
</evidence>
<dbReference type="GO" id="GO:0051537">
    <property type="term" value="F:2 iron, 2 sulfur cluster binding"/>
    <property type="evidence" value="ECO:0007669"/>
    <property type="project" value="UniProtKB-KW"/>
</dbReference>
<evidence type="ECO:0000256" key="3">
    <source>
        <dbReference type="ARBA" id="ARBA00023002"/>
    </source>
</evidence>
<dbReference type="InterPro" id="IPR015881">
    <property type="entry name" value="ARHD_Rieske_2Fe_2S"/>
</dbReference>
<reference evidence="9 11" key="2">
    <citation type="submission" date="2019-12" db="EMBL/GenBank/DDBJ databases">
        <title>Functional and genomic insights into the Sphingobium yanoikuyae YC-JY1, a bacterium efficiently degrading bisphenol A.</title>
        <authorList>
            <person name="Jia Y."/>
            <person name="Li X."/>
            <person name="Wang J."/>
            <person name="Eltoukhy A."/>
            <person name="Lamraoui I."/>
            <person name="Yan Y."/>
        </authorList>
    </citation>
    <scope>NUCLEOTIDE SEQUENCE [LARGE SCALE GENOMIC DNA]</scope>
    <source>
        <strain evidence="9 11">YC-JY1</strain>
    </source>
</reference>
<dbReference type="Gene3D" id="3.90.380.10">
    <property type="entry name" value="Naphthalene 1,2-dioxygenase Alpha Subunit, Chain A, domain 1"/>
    <property type="match status" value="1"/>
</dbReference>
<name>A0A0J9CXK4_SPHYA</name>
<dbReference type="PANTHER" id="PTHR21266:SF57">
    <property type="entry name" value="3-CHLOROBENZOATE-3,4-DIOXYGENASE"/>
    <property type="match status" value="1"/>
</dbReference>
<evidence type="ECO:0000259" key="7">
    <source>
        <dbReference type="PROSITE" id="PS51296"/>
    </source>
</evidence>
<feature type="domain" description="Rieske" evidence="7">
    <location>
        <begin position="45"/>
        <end position="147"/>
    </location>
</feature>
<dbReference type="PANTHER" id="PTHR21266">
    <property type="entry name" value="IRON-SULFUR DOMAIN CONTAINING PROTEIN"/>
    <property type="match status" value="1"/>
</dbReference>
<reference evidence="8 10" key="1">
    <citation type="submission" date="2017-04" db="EMBL/GenBank/DDBJ databases">
        <title>Characterization, genome and methylation analysis of a phthalic acid esters degrading strain Sphingobium yanoikuyae SHJ.</title>
        <authorList>
            <person name="Feng L."/>
        </authorList>
    </citation>
    <scope>NUCLEOTIDE SEQUENCE [LARGE SCALE GENOMIC DNA]</scope>
    <source>
        <strain evidence="8 10">SHJ</strain>
    </source>
</reference>
<keyword evidence="2" id="KW-0479">Metal-binding</keyword>
<dbReference type="SUPFAM" id="SSF50022">
    <property type="entry name" value="ISP domain"/>
    <property type="match status" value="1"/>
</dbReference>
<accession>A0A0J9CXK4</accession>
<dbReference type="GO" id="GO:0005506">
    <property type="term" value="F:iron ion binding"/>
    <property type="evidence" value="ECO:0007669"/>
    <property type="project" value="InterPro"/>
</dbReference>
<keyword evidence="1" id="KW-0001">2Fe-2S</keyword>
<dbReference type="Pfam" id="PF00355">
    <property type="entry name" value="Rieske"/>
    <property type="match status" value="1"/>
</dbReference>
<evidence type="ECO:0000256" key="4">
    <source>
        <dbReference type="ARBA" id="ARBA00023004"/>
    </source>
</evidence>
<dbReference type="Proteomes" id="UP000464086">
    <property type="component" value="Chromosome"/>
</dbReference>
<dbReference type="RefSeq" id="WP_017502794.1">
    <property type="nucleotide sequence ID" value="NZ_CAUUIR010000010.1"/>
</dbReference>
<dbReference type="EMBL" id="CP020925">
    <property type="protein sequence ID" value="ATP19990.1"/>
    <property type="molecule type" value="Genomic_DNA"/>
</dbReference>
<dbReference type="EMBL" id="CP047218">
    <property type="protein sequence ID" value="QHD66920.1"/>
    <property type="molecule type" value="Genomic_DNA"/>
</dbReference>
<dbReference type="SUPFAM" id="SSF55961">
    <property type="entry name" value="Bet v1-like"/>
    <property type="match status" value="1"/>
</dbReference>
<proteinExistence type="predicted"/>
<evidence type="ECO:0000256" key="5">
    <source>
        <dbReference type="ARBA" id="ARBA00023014"/>
    </source>
</evidence>
<evidence type="ECO:0000313" key="10">
    <source>
        <dbReference type="Proteomes" id="UP000037029"/>
    </source>
</evidence>
<evidence type="ECO:0000256" key="2">
    <source>
        <dbReference type="ARBA" id="ARBA00022723"/>
    </source>
</evidence>
<dbReference type="InterPro" id="IPR044043">
    <property type="entry name" value="VanA_C_cat"/>
</dbReference>
<feature type="region of interest" description="Disordered" evidence="6">
    <location>
        <begin position="1"/>
        <end position="28"/>
    </location>
</feature>
<dbReference type="Gene3D" id="2.102.10.10">
    <property type="entry name" value="Rieske [2Fe-2S] iron-sulphur domain"/>
    <property type="match status" value="1"/>
</dbReference>
<dbReference type="PROSITE" id="PS00570">
    <property type="entry name" value="RING_HYDROXYL_ALPHA"/>
    <property type="match status" value="1"/>
</dbReference>
<gene>
    <name evidence="8" type="ORF">BV87_17385</name>
    <name evidence="9" type="ORF">GS397_07565</name>
</gene>
<organism evidence="8 10">
    <name type="scientific">Sphingobium yanoikuyae</name>
    <name type="common">Sphingomonas yanoikuyae</name>
    <dbReference type="NCBI Taxonomy" id="13690"/>
    <lineage>
        <taxon>Bacteria</taxon>
        <taxon>Pseudomonadati</taxon>
        <taxon>Pseudomonadota</taxon>
        <taxon>Alphaproteobacteria</taxon>
        <taxon>Sphingomonadales</taxon>
        <taxon>Sphingomonadaceae</taxon>
        <taxon>Sphingobium</taxon>
    </lineage>
</organism>
<evidence type="ECO:0000256" key="1">
    <source>
        <dbReference type="ARBA" id="ARBA00022714"/>
    </source>
</evidence>
<dbReference type="Proteomes" id="UP000037029">
    <property type="component" value="Chromosome"/>
</dbReference>
<dbReference type="InterPro" id="IPR017941">
    <property type="entry name" value="Rieske_2Fe-2S"/>
</dbReference>
<evidence type="ECO:0000313" key="8">
    <source>
        <dbReference type="EMBL" id="ATP19990.1"/>
    </source>
</evidence>
<evidence type="ECO:0000256" key="6">
    <source>
        <dbReference type="SAM" id="MobiDB-lite"/>
    </source>
</evidence>